<sequence length="350" mass="39764">MDSSYQQLLMYAFIIVVASLITVATFDTWQTVLLIALLLISVSYVFVLGIDRLSVQNIGTIREGFTSSQESDASKSKYEWLQNDDLFDDFYASVFTKLTLNEKLVQAETAICMEEFARSTPKDHLAILDAGCGIGVGTVSFKQLGAGTVVGIDRSPAMLRYAKGTTLPSTTLKDTEKQDIEFRQFDLMGPGAAAAAEFTDAALLYFTIYYFRDLDNLFRNLSLWVKPGGHLAIEAVNKYKFEPILDSSNPWIGFSPQKYAKERLTKSKVVFDKFDYEAEFDLQDPRAEFRETFRFKDGSVRRQKHSLTMPSIEEIIKKAEQNGWTYTKYVDLMPMSFSYGYLLFFTRNAE</sequence>
<organism evidence="5">
    <name type="scientific">viral metagenome</name>
    <dbReference type="NCBI Taxonomy" id="1070528"/>
    <lineage>
        <taxon>unclassified sequences</taxon>
        <taxon>metagenomes</taxon>
        <taxon>organismal metagenomes</taxon>
    </lineage>
</organism>
<dbReference type="CDD" id="cd02440">
    <property type="entry name" value="AdoMet_MTases"/>
    <property type="match status" value="1"/>
</dbReference>
<feature type="transmembrane region" description="Helical" evidence="4">
    <location>
        <begin position="32"/>
        <end position="50"/>
    </location>
</feature>
<dbReference type="PANTHER" id="PTHR43464">
    <property type="entry name" value="METHYLTRANSFERASE"/>
    <property type="match status" value="1"/>
</dbReference>
<dbReference type="Pfam" id="PF13489">
    <property type="entry name" value="Methyltransf_23"/>
    <property type="match status" value="1"/>
</dbReference>
<evidence type="ECO:0000256" key="3">
    <source>
        <dbReference type="ARBA" id="ARBA00022691"/>
    </source>
</evidence>
<keyword evidence="2" id="KW-0808">Transferase</keyword>
<keyword evidence="4" id="KW-0472">Membrane</keyword>
<evidence type="ECO:0000256" key="2">
    <source>
        <dbReference type="ARBA" id="ARBA00022679"/>
    </source>
</evidence>
<dbReference type="PANTHER" id="PTHR43464:SF19">
    <property type="entry name" value="UBIQUINONE BIOSYNTHESIS O-METHYLTRANSFERASE, MITOCHONDRIAL"/>
    <property type="match status" value="1"/>
</dbReference>
<dbReference type="AlphaFoldDB" id="A0A6C0KQA4"/>
<evidence type="ECO:0000256" key="1">
    <source>
        <dbReference type="ARBA" id="ARBA00022603"/>
    </source>
</evidence>
<evidence type="ECO:0000256" key="4">
    <source>
        <dbReference type="SAM" id="Phobius"/>
    </source>
</evidence>
<keyword evidence="4" id="KW-1133">Transmembrane helix</keyword>
<keyword evidence="4" id="KW-0812">Transmembrane</keyword>
<dbReference type="InterPro" id="IPR029063">
    <property type="entry name" value="SAM-dependent_MTases_sf"/>
</dbReference>
<feature type="transmembrane region" description="Helical" evidence="4">
    <location>
        <begin position="7"/>
        <end position="26"/>
    </location>
</feature>
<keyword evidence="3" id="KW-0949">S-adenosyl-L-methionine</keyword>
<evidence type="ECO:0000313" key="5">
    <source>
        <dbReference type="EMBL" id="QHU18907.1"/>
    </source>
</evidence>
<proteinExistence type="predicted"/>
<accession>A0A6C0KQA4</accession>
<reference evidence="5" key="1">
    <citation type="journal article" date="2020" name="Nature">
        <title>Giant virus diversity and host interactions through global metagenomics.</title>
        <authorList>
            <person name="Schulz F."/>
            <person name="Roux S."/>
            <person name="Paez-Espino D."/>
            <person name="Jungbluth S."/>
            <person name="Walsh D.A."/>
            <person name="Denef V.J."/>
            <person name="McMahon K.D."/>
            <person name="Konstantinidis K.T."/>
            <person name="Eloe-Fadrosh E.A."/>
            <person name="Kyrpides N.C."/>
            <person name="Woyke T."/>
        </authorList>
    </citation>
    <scope>NUCLEOTIDE SEQUENCE</scope>
    <source>
        <strain evidence="5">GVMAG-S-3300013006-158</strain>
    </source>
</reference>
<dbReference type="SUPFAM" id="SSF53335">
    <property type="entry name" value="S-adenosyl-L-methionine-dependent methyltransferases"/>
    <property type="match status" value="1"/>
</dbReference>
<dbReference type="GO" id="GO:0008168">
    <property type="term" value="F:methyltransferase activity"/>
    <property type="evidence" value="ECO:0007669"/>
    <property type="project" value="UniProtKB-KW"/>
</dbReference>
<name>A0A6C0KQA4_9ZZZZ</name>
<dbReference type="Gene3D" id="3.40.50.150">
    <property type="entry name" value="Vaccinia Virus protein VP39"/>
    <property type="match status" value="1"/>
</dbReference>
<keyword evidence="1" id="KW-0489">Methyltransferase</keyword>
<dbReference type="GO" id="GO:0032259">
    <property type="term" value="P:methylation"/>
    <property type="evidence" value="ECO:0007669"/>
    <property type="project" value="UniProtKB-KW"/>
</dbReference>
<protein>
    <submittedName>
        <fullName evidence="5">Uncharacterized protein</fullName>
    </submittedName>
</protein>
<dbReference type="EMBL" id="MN740942">
    <property type="protein sequence ID" value="QHU18907.1"/>
    <property type="molecule type" value="Genomic_DNA"/>
</dbReference>